<feature type="region of interest" description="Disordered" evidence="19">
    <location>
        <begin position="693"/>
        <end position="715"/>
    </location>
</feature>
<evidence type="ECO:0000256" key="8">
    <source>
        <dbReference type="ARBA" id="ARBA00022843"/>
    </source>
</evidence>
<evidence type="ECO:0000256" key="11">
    <source>
        <dbReference type="ARBA" id="ARBA00023130"/>
    </source>
</evidence>
<name>A0A553RJ23_9TELE</name>
<comment type="similarity">
    <text evidence="2">Belongs to the MPEG1 family.</text>
</comment>
<keyword evidence="15" id="KW-0968">Cytoplasmic vesicle</keyword>
<dbReference type="AlphaFoldDB" id="A0A553RJ23"/>
<evidence type="ECO:0000256" key="16">
    <source>
        <dbReference type="ARBA" id="ARBA00030728"/>
    </source>
</evidence>
<dbReference type="GO" id="GO:0002250">
    <property type="term" value="P:adaptive immune response"/>
    <property type="evidence" value="ECO:0007669"/>
    <property type="project" value="UniProtKB-KW"/>
</dbReference>
<dbReference type="PANTHER" id="PTHR31463:SF4">
    <property type="entry name" value="MACROPHAGE-EXPRESSED GENE 1 PROTEIN"/>
    <property type="match status" value="1"/>
</dbReference>
<comment type="function">
    <text evidence="18">Pore-forming protein involved in both innate and adaptive immunity. Plays a central role in antigen cross-presentation in dendritic cells by forming a pore in antigen-containing compartments, thereby promoting delivery of antigens for cross-presentation. Also involved in innate immune response following bacterial infection; shows antibacterial activity against a wide spectrum of Gram-positive, Gram-negative and acid-fast bacteria. Reduces the viability of the intracytosolic pathogen L.monocytogenes by inhibiting acidification of the phagocytic vacuole of host cells which restricts bacterial translocation from the vacuole to the cytosol. Required for the antibacterial activity of reactive oxygen species and nitric oxide.</text>
</comment>
<keyword evidence="9" id="KW-0391">Immunity</keyword>
<accession>A0A553RJ23</accession>
<dbReference type="Proteomes" id="UP000316079">
    <property type="component" value="Unassembled WGS sequence"/>
</dbReference>
<reference evidence="23 24" key="1">
    <citation type="journal article" date="2019" name="Sci. Data">
        <title>Hybrid genome assembly and annotation of Danionella translucida.</title>
        <authorList>
            <person name="Kadobianskyi M."/>
            <person name="Schulze L."/>
            <person name="Schuelke M."/>
            <person name="Judkewitz B."/>
        </authorList>
    </citation>
    <scope>NUCLEOTIDE SEQUENCE [LARGE SCALE GENOMIC DNA]</scope>
    <source>
        <strain evidence="23 24">Bolton</strain>
    </source>
</reference>
<keyword evidence="6 20" id="KW-0812">Transmembrane</keyword>
<protein>
    <recommendedName>
        <fullName evidence="3">Macrophage-expressed gene 1 protein</fullName>
    </recommendedName>
    <alternativeName>
        <fullName evidence="16">Perforin-2</fullName>
    </alternativeName>
</protein>
<dbReference type="InterPro" id="IPR020864">
    <property type="entry name" value="MACPF"/>
</dbReference>
<comment type="subcellular location">
    <subcellularLocation>
        <location evidence="1">Cytoplasmic vesicle</location>
        <location evidence="1">Phagosome membrane</location>
        <topology evidence="1">Multi-pass membrane protein</topology>
    </subcellularLocation>
</comment>
<dbReference type="STRING" id="623744.A0A553RJ23"/>
<keyword evidence="14" id="KW-0325">Glycoprotein</keyword>
<dbReference type="InterPro" id="IPR039707">
    <property type="entry name" value="MPEG1"/>
</dbReference>
<evidence type="ECO:0000256" key="14">
    <source>
        <dbReference type="ARBA" id="ARBA00023180"/>
    </source>
</evidence>
<keyword evidence="4" id="KW-1134">Transmembrane beta strand</keyword>
<feature type="transmembrane region" description="Helical" evidence="20">
    <location>
        <begin position="650"/>
        <end position="671"/>
    </location>
</feature>
<evidence type="ECO:0000256" key="12">
    <source>
        <dbReference type="ARBA" id="ARBA00023136"/>
    </source>
</evidence>
<evidence type="ECO:0000256" key="2">
    <source>
        <dbReference type="ARBA" id="ARBA00007256"/>
    </source>
</evidence>
<evidence type="ECO:0000256" key="10">
    <source>
        <dbReference type="ARBA" id="ARBA00022989"/>
    </source>
</evidence>
<dbReference type="EMBL" id="SRMA01024000">
    <property type="protein sequence ID" value="TRZ02178.1"/>
    <property type="molecule type" value="Genomic_DNA"/>
</dbReference>
<keyword evidence="24" id="KW-1185">Reference proteome</keyword>
<proteinExistence type="inferred from homology"/>
<keyword evidence="10 20" id="KW-1133">Transmembrane helix</keyword>
<dbReference type="PANTHER" id="PTHR31463">
    <property type="entry name" value="MACROPHAGE-EXPRESSED GENE 1 PROTEIN"/>
    <property type="match status" value="1"/>
</dbReference>
<evidence type="ECO:0000256" key="19">
    <source>
        <dbReference type="SAM" id="MobiDB-lite"/>
    </source>
</evidence>
<evidence type="ECO:0000313" key="23">
    <source>
        <dbReference type="EMBL" id="TRZ02178.1"/>
    </source>
</evidence>
<dbReference type="Pfam" id="PF01823">
    <property type="entry name" value="MACPF"/>
    <property type="match status" value="1"/>
</dbReference>
<keyword evidence="11" id="KW-1064">Adaptive immunity</keyword>
<evidence type="ECO:0000259" key="22">
    <source>
        <dbReference type="PROSITE" id="PS51412"/>
    </source>
</evidence>
<evidence type="ECO:0000256" key="13">
    <source>
        <dbReference type="ARBA" id="ARBA00023157"/>
    </source>
</evidence>
<evidence type="ECO:0000256" key="5">
    <source>
        <dbReference type="ARBA" id="ARBA00022588"/>
    </source>
</evidence>
<feature type="signal peptide" evidence="21">
    <location>
        <begin position="1"/>
        <end position="23"/>
    </location>
</feature>
<evidence type="ECO:0000256" key="6">
    <source>
        <dbReference type="ARBA" id="ARBA00022692"/>
    </source>
</evidence>
<evidence type="ECO:0000256" key="9">
    <source>
        <dbReference type="ARBA" id="ARBA00022859"/>
    </source>
</evidence>
<evidence type="ECO:0000256" key="18">
    <source>
        <dbReference type="ARBA" id="ARBA00045689"/>
    </source>
</evidence>
<keyword evidence="12 20" id="KW-0472">Membrane</keyword>
<sequence>MQLHSYTFMTLFVIVWRSSAVLQNRPSNGLRECHINSSLTVLEVLPGGGWDNLRNKDMGRVMNLNYSQCQTTEDGLYLIPDEVFTIPRKTSKVESNSETIMSWLEQKSSTSGSINADLSFTTVLNGKFSEENTRMKTHQVRGNSITTRVQVRNNLYTVNAYPDFTVDPRFSQQVTEIADAIENNQTRQASYLSEKIILEYGTHVITSVDAGASLMQEDYVKRSYVSDTQSEKATISASAGISFFNKLNFKFGSKETQETSDTITYQQNITYSLVESHGGALYYEGMTLEKWQESTQNNLVAIDRSGLPIHYFLNPTIFPGLPVPTLHKLASSVQKAAERYYNINTIPGCVETSSSNFNFQANVNDSSCFGPVTNLTFGGIYQMCTPFGVDGMVICDELAQKNPATGNYSCSSSYTSTMLTTEKIEQSYSKYECHQVCNDCYIILECCHSECGDVYYIRQAQIDTYWCSANQIVPEYSGYLFGGIFGQFMQNPVTKSNDCPPNYFEERFLTKDMRICLSNDYEGGTISSVPFGGFFSCNSGNSLAGNQYRCPLQYSQHLAAISDGCQVLYCVKSKEFTGNQLKPIRLPPFTNRPLMNMMATNTVAVMTEGDKAWIKGEGTKKWRLTNLVEVSKMVKSLDPSTTKMSGGEKAGIACGVVTLIAVLVAGMVILVKRRRSVAHFMLCGPYQEFHSENPSVVNTEREENETQPPVPESYC</sequence>
<keyword evidence="5" id="KW-0399">Innate immunity</keyword>
<dbReference type="SMART" id="SM00457">
    <property type="entry name" value="MACPF"/>
    <property type="match status" value="1"/>
</dbReference>
<dbReference type="GO" id="GO:0030670">
    <property type="term" value="C:phagocytic vesicle membrane"/>
    <property type="evidence" value="ECO:0007669"/>
    <property type="project" value="UniProtKB-SubCell"/>
</dbReference>
<dbReference type="CDD" id="cd22579">
    <property type="entry name" value="MPEG1_P2"/>
    <property type="match status" value="1"/>
</dbReference>
<evidence type="ECO:0000256" key="20">
    <source>
        <dbReference type="SAM" id="Phobius"/>
    </source>
</evidence>
<keyword evidence="8" id="KW-0832">Ubl conjugation</keyword>
<organism evidence="23 24">
    <name type="scientific">Danionella cerebrum</name>
    <dbReference type="NCBI Taxonomy" id="2873325"/>
    <lineage>
        <taxon>Eukaryota</taxon>
        <taxon>Metazoa</taxon>
        <taxon>Chordata</taxon>
        <taxon>Craniata</taxon>
        <taxon>Vertebrata</taxon>
        <taxon>Euteleostomi</taxon>
        <taxon>Actinopterygii</taxon>
        <taxon>Neopterygii</taxon>
        <taxon>Teleostei</taxon>
        <taxon>Ostariophysi</taxon>
        <taxon>Cypriniformes</taxon>
        <taxon>Danionidae</taxon>
        <taxon>Danioninae</taxon>
        <taxon>Danionella</taxon>
    </lineage>
</organism>
<evidence type="ECO:0000256" key="21">
    <source>
        <dbReference type="SAM" id="SignalP"/>
    </source>
</evidence>
<dbReference type="GO" id="GO:0045087">
    <property type="term" value="P:innate immune response"/>
    <property type="evidence" value="ECO:0007669"/>
    <property type="project" value="UniProtKB-KW"/>
</dbReference>
<keyword evidence="7 21" id="KW-0732">Signal</keyword>
<evidence type="ECO:0000256" key="4">
    <source>
        <dbReference type="ARBA" id="ARBA00022452"/>
    </source>
</evidence>
<evidence type="ECO:0000256" key="17">
    <source>
        <dbReference type="ARBA" id="ARBA00045657"/>
    </source>
</evidence>
<evidence type="ECO:0000256" key="15">
    <source>
        <dbReference type="ARBA" id="ARBA00023329"/>
    </source>
</evidence>
<evidence type="ECO:0000256" key="7">
    <source>
        <dbReference type="ARBA" id="ARBA00022729"/>
    </source>
</evidence>
<dbReference type="PROSITE" id="PS51412">
    <property type="entry name" value="MACPF_2"/>
    <property type="match status" value="1"/>
</dbReference>
<comment type="caution">
    <text evidence="23">The sequence shown here is derived from an EMBL/GenBank/DDBJ whole genome shotgun (WGS) entry which is preliminary data.</text>
</comment>
<keyword evidence="13" id="KW-1015">Disulfide bond</keyword>
<evidence type="ECO:0000256" key="1">
    <source>
        <dbReference type="ARBA" id="ARBA00004265"/>
    </source>
</evidence>
<feature type="chain" id="PRO_5021777336" description="Macrophage-expressed gene 1 protein" evidence="21">
    <location>
        <begin position="24"/>
        <end position="715"/>
    </location>
</feature>
<comment type="function">
    <text evidence="17">Pore-forming protein that plays a central role in antigen cross-presentation in dendritic cells by mediating delivery of antigens for cross-presentation. Dendritic cells bridge innate and adaptive immunity by capturing exogenous antigens on MHC class-I molecules and presenting them to naive CD8(+) T-cells. Acts by forming a pore in antigen-containing compartments, promoting the release of antigens into the cytosol, enabling generation of MHCI:peptide complexes and T-cell priming.</text>
</comment>
<evidence type="ECO:0000313" key="24">
    <source>
        <dbReference type="Proteomes" id="UP000316079"/>
    </source>
</evidence>
<gene>
    <name evidence="23" type="ORF">DNTS_016296</name>
</gene>
<feature type="domain" description="MACPF" evidence="22">
    <location>
        <begin position="29"/>
        <end position="344"/>
    </location>
</feature>
<dbReference type="OrthoDB" id="5950457at2759"/>
<evidence type="ECO:0000256" key="3">
    <source>
        <dbReference type="ARBA" id="ARBA00021365"/>
    </source>
</evidence>